<evidence type="ECO:0000256" key="7">
    <source>
        <dbReference type="RuleBase" id="RU003869"/>
    </source>
</evidence>
<dbReference type="AlphaFoldDB" id="A0A1F7S372"/>
<proteinExistence type="inferred from homology"/>
<reference evidence="10 11" key="1">
    <citation type="journal article" date="2016" name="Nat. Commun.">
        <title>Thousands of microbial genomes shed light on interconnected biogeochemical processes in an aquifer system.</title>
        <authorList>
            <person name="Anantharaman K."/>
            <person name="Brown C.T."/>
            <person name="Hug L.A."/>
            <person name="Sharon I."/>
            <person name="Castelle C.J."/>
            <person name="Probst A.J."/>
            <person name="Thomas B.C."/>
            <person name="Singh A."/>
            <person name="Wilkins M.J."/>
            <person name="Karaoz U."/>
            <person name="Brodie E.L."/>
            <person name="Williams K.H."/>
            <person name="Hubbard S.S."/>
            <person name="Banfield J.F."/>
        </authorList>
    </citation>
    <scope>NUCLEOTIDE SEQUENCE [LARGE SCALE GENOMIC DNA]</scope>
</reference>
<keyword evidence="4 6" id="KW-0689">Ribosomal protein</keyword>
<evidence type="ECO:0000256" key="5">
    <source>
        <dbReference type="ARBA" id="ARBA00023274"/>
    </source>
</evidence>
<keyword evidence="3 6" id="KW-0694">RNA-binding</keyword>
<evidence type="ECO:0000313" key="11">
    <source>
        <dbReference type="Proteomes" id="UP000179266"/>
    </source>
</evidence>
<dbReference type="GO" id="GO:0002181">
    <property type="term" value="P:cytoplasmic translation"/>
    <property type="evidence" value="ECO:0007669"/>
    <property type="project" value="TreeGrafter"/>
</dbReference>
<protein>
    <recommendedName>
        <fullName evidence="6">Large ribosomal subunit protein uL6</fullName>
    </recommendedName>
</protein>
<evidence type="ECO:0000256" key="4">
    <source>
        <dbReference type="ARBA" id="ARBA00022980"/>
    </source>
</evidence>
<comment type="caution">
    <text evidence="10">The sequence shown here is derived from an EMBL/GenBank/DDBJ whole genome shotgun (WGS) entry which is preliminary data.</text>
</comment>
<evidence type="ECO:0000256" key="8">
    <source>
        <dbReference type="RuleBase" id="RU003870"/>
    </source>
</evidence>
<dbReference type="FunFam" id="3.90.930.12:FF:000001">
    <property type="entry name" value="50S ribosomal protein L6"/>
    <property type="match status" value="1"/>
</dbReference>
<evidence type="ECO:0000256" key="3">
    <source>
        <dbReference type="ARBA" id="ARBA00022884"/>
    </source>
</evidence>
<comment type="subunit">
    <text evidence="6">Part of the 50S ribosomal subunit.</text>
</comment>
<dbReference type="InterPro" id="IPR036789">
    <property type="entry name" value="Ribosomal_uL6-like_a/b-dom_sf"/>
</dbReference>
<evidence type="ECO:0000256" key="2">
    <source>
        <dbReference type="ARBA" id="ARBA00022730"/>
    </source>
</evidence>
<dbReference type="Pfam" id="PF00347">
    <property type="entry name" value="Ribosomal_L6"/>
    <property type="match status" value="2"/>
</dbReference>
<dbReference type="GO" id="GO:0003735">
    <property type="term" value="F:structural constituent of ribosome"/>
    <property type="evidence" value="ECO:0007669"/>
    <property type="project" value="UniProtKB-UniRule"/>
</dbReference>
<dbReference type="SUPFAM" id="SSF56053">
    <property type="entry name" value="Ribosomal protein L6"/>
    <property type="match status" value="2"/>
</dbReference>
<keyword evidence="2 6" id="KW-0699">rRNA-binding</keyword>
<feature type="domain" description="Large ribosomal subunit protein uL6 alpha-beta" evidence="9">
    <location>
        <begin position="91"/>
        <end position="163"/>
    </location>
</feature>
<dbReference type="HAMAP" id="MF_01365_B">
    <property type="entry name" value="Ribosomal_uL6_B"/>
    <property type="match status" value="1"/>
</dbReference>
<dbReference type="PIRSF" id="PIRSF002162">
    <property type="entry name" value="Ribosomal_L6"/>
    <property type="match status" value="1"/>
</dbReference>
<evidence type="ECO:0000313" key="10">
    <source>
        <dbReference type="EMBL" id="OGL47738.1"/>
    </source>
</evidence>
<dbReference type="InterPro" id="IPR000702">
    <property type="entry name" value="Ribosomal_uL6-like"/>
</dbReference>
<dbReference type="PANTHER" id="PTHR11655:SF14">
    <property type="entry name" value="LARGE RIBOSOMAL SUBUNIT PROTEIN UL6M"/>
    <property type="match status" value="1"/>
</dbReference>
<organism evidence="10 11">
    <name type="scientific">Candidatus Schekmanbacteria bacterium RBG_13_48_7</name>
    <dbReference type="NCBI Taxonomy" id="1817878"/>
    <lineage>
        <taxon>Bacteria</taxon>
        <taxon>Candidatus Schekmaniibacteriota</taxon>
    </lineage>
</organism>
<dbReference type="EMBL" id="MGDD01000059">
    <property type="protein sequence ID" value="OGL47738.1"/>
    <property type="molecule type" value="Genomic_DNA"/>
</dbReference>
<dbReference type="GO" id="GO:0019843">
    <property type="term" value="F:rRNA binding"/>
    <property type="evidence" value="ECO:0007669"/>
    <property type="project" value="UniProtKB-UniRule"/>
</dbReference>
<keyword evidence="5 6" id="KW-0687">Ribonucleoprotein</keyword>
<dbReference type="FunFam" id="3.90.930.12:FF:000002">
    <property type="entry name" value="50S ribosomal protein L6"/>
    <property type="match status" value="1"/>
</dbReference>
<name>A0A1F7S372_9BACT</name>
<sequence>MSRIGKLPIPIPKGIEIKIGKEEITVNGKNGMLSQKLHSEVQVVIESNTVKIIRNGNRQHQRALHGLYRSLINNMVIGVSTGFKKSLEINGIGYRANVQGSNLVLNLGYSHPINFEIPKGIKIEIEKSTIHVTGADKQMVGKIAADIRRFRPVEPYKHKGIKYVGEYVRKKVGKTGG</sequence>
<comment type="function">
    <text evidence="6 8">This protein binds to the 23S rRNA, and is important in its secondary structure. It is located near the subunit interface in the base of the L7/L12 stalk, and near the tRNA binding site of the peptidyltransferase center.</text>
</comment>
<gene>
    <name evidence="6" type="primary">rplF</name>
    <name evidence="10" type="ORF">A2161_15980</name>
</gene>
<dbReference type="GO" id="GO:0022625">
    <property type="term" value="C:cytosolic large ribosomal subunit"/>
    <property type="evidence" value="ECO:0007669"/>
    <property type="project" value="UniProtKB-UniRule"/>
</dbReference>
<dbReference type="PANTHER" id="PTHR11655">
    <property type="entry name" value="60S/50S RIBOSOMAL PROTEIN L6/L9"/>
    <property type="match status" value="1"/>
</dbReference>
<dbReference type="PRINTS" id="PR00059">
    <property type="entry name" value="RIBOSOMALL6"/>
</dbReference>
<evidence type="ECO:0000256" key="6">
    <source>
        <dbReference type="HAMAP-Rule" id="MF_01365"/>
    </source>
</evidence>
<dbReference type="Proteomes" id="UP000179266">
    <property type="component" value="Unassembled WGS sequence"/>
</dbReference>
<dbReference type="InterPro" id="IPR019906">
    <property type="entry name" value="Ribosomal_uL6_bac-type"/>
</dbReference>
<dbReference type="NCBIfam" id="TIGR03654">
    <property type="entry name" value="L6_bact"/>
    <property type="match status" value="1"/>
</dbReference>
<feature type="domain" description="Large ribosomal subunit protein uL6 alpha-beta" evidence="9">
    <location>
        <begin position="11"/>
        <end position="82"/>
    </location>
</feature>
<accession>A0A1F7S372</accession>
<dbReference type="Gene3D" id="3.90.930.12">
    <property type="entry name" value="Ribosomal protein L6, alpha-beta domain"/>
    <property type="match status" value="2"/>
</dbReference>
<evidence type="ECO:0000259" key="9">
    <source>
        <dbReference type="Pfam" id="PF00347"/>
    </source>
</evidence>
<comment type="similarity">
    <text evidence="1 6 7">Belongs to the universal ribosomal protein uL6 family.</text>
</comment>
<evidence type="ECO:0000256" key="1">
    <source>
        <dbReference type="ARBA" id="ARBA00009356"/>
    </source>
</evidence>
<dbReference type="InterPro" id="IPR020040">
    <property type="entry name" value="Ribosomal_uL6_a/b-dom"/>
</dbReference>